<feature type="compositionally biased region" description="Polar residues" evidence="1">
    <location>
        <begin position="50"/>
        <end position="61"/>
    </location>
</feature>
<feature type="region of interest" description="Disordered" evidence="1">
    <location>
        <begin position="1078"/>
        <end position="1108"/>
    </location>
</feature>
<feature type="region of interest" description="Disordered" evidence="1">
    <location>
        <begin position="429"/>
        <end position="454"/>
    </location>
</feature>
<feature type="compositionally biased region" description="Polar residues" evidence="1">
    <location>
        <begin position="679"/>
        <end position="709"/>
    </location>
</feature>
<feature type="compositionally biased region" description="Gly residues" evidence="1">
    <location>
        <begin position="658"/>
        <end position="667"/>
    </location>
</feature>
<feature type="region of interest" description="Disordered" evidence="1">
    <location>
        <begin position="721"/>
        <end position="855"/>
    </location>
</feature>
<reference evidence="3" key="1">
    <citation type="submission" date="2017-11" db="EMBL/GenBank/DDBJ databases">
        <title>The sensing device of the deep-sea amphipod.</title>
        <authorList>
            <person name="Kobayashi H."/>
            <person name="Nagahama T."/>
            <person name="Arai W."/>
            <person name="Sasagawa Y."/>
            <person name="Umeda M."/>
            <person name="Hayashi T."/>
            <person name="Nikaido I."/>
            <person name="Watanabe H."/>
            <person name="Oguri K."/>
            <person name="Kitazato H."/>
            <person name="Fujioka K."/>
            <person name="Kido Y."/>
            <person name="Takami H."/>
        </authorList>
    </citation>
    <scope>NUCLEOTIDE SEQUENCE</scope>
    <source>
        <tissue evidence="3">Whole body</tissue>
    </source>
</reference>
<feature type="compositionally biased region" description="Low complexity" evidence="1">
    <location>
        <begin position="1082"/>
        <end position="1108"/>
    </location>
</feature>
<feature type="compositionally biased region" description="Low complexity" evidence="1">
    <location>
        <begin position="227"/>
        <end position="238"/>
    </location>
</feature>
<feature type="compositionally biased region" description="Polar residues" evidence="1">
    <location>
        <begin position="911"/>
        <end position="933"/>
    </location>
</feature>
<proteinExistence type="evidence at transcript level"/>
<evidence type="ECO:0000256" key="1">
    <source>
        <dbReference type="SAM" id="MobiDB-lite"/>
    </source>
</evidence>
<dbReference type="InterPro" id="IPR031813">
    <property type="entry name" value="DUF4745"/>
</dbReference>
<dbReference type="Pfam" id="PF15923">
    <property type="entry name" value="DUF4745"/>
    <property type="match status" value="1"/>
</dbReference>
<feature type="compositionally biased region" description="Low complexity" evidence="1">
    <location>
        <begin position="102"/>
        <end position="119"/>
    </location>
</feature>
<feature type="region of interest" description="Disordered" evidence="1">
    <location>
        <begin position="222"/>
        <end position="248"/>
    </location>
</feature>
<sequence length="1419" mass="147487">MRRGSYSSPSASAGAFAAGSSSGPHPNTTMSNIPGGGGSGFPPQPGGTNYPPQTGGANYPSQAGGPNYPPQVSGGAVGYPPQPSGTSYPQQPGGTNYAPQTSGGAASYPSHSGGSSYPPAGGGSGYAPASTGGSYQQPPPSVSGYPQTGGSGGYVPHSSGSGYPATGSFPAGGVGGYNKPPPAPAPAGGSFSHTAQARARGRNHGSMGDAAAVSAVERAANKDKYNSSSGGLSCSMPSNREKSPNPGAGASIPDLHDCSMCLAAYIQSLNTVCGSASRLSQCLASLSGHNQQQQQQYSGPASNTYQHIKEACEGWEGLTRAVGVASAAVKSHMLALLQDAAKLSSASNTGQEEQSEAVRKLHMDKLVASLCTSFLSLQCQFSGAVLETFGPYTSMGLPITPPSSIEHSPSLTSLYSTPQTPPYFGSQLNPPPTASSHFPLNNQQNAAAASKARSRTNSINNYLSPYGSQQHIGQNLQLPGYNPAFGGGLGDYSFRRWSMGASGYHNSSNSGGNTNNNSGSSNAVAGDGKLDSNNIAGPGPPRRWSVPEASNEPPPLGGVGVVSGPFWYGAGIGGGGGSGNPHGTGGGNPLAASGNPLAASGNPLAASGNPLAASGNPLAASGNPVVASNMNTAGTSGAGGGGNNAGNWAGMSALTPDVGGGEGGSGGRRLSVPAAGASSRESSNGGTRSNSHSRSATPDPGKSSSSFVSTEELDELVVLFNSFTRSSSSSRRRSSGSGKGKSAGSATPTVDQNTKEGGEGPPTADPNIEGTREPQKSEQNYNVDGINITKPCLKADDISESSPKLDNDNNISVAKEKEPADNNDVAPSASSGNSSTKPSCNHKHGQHSHSHHHHHHTSCHKYHYCCHNRDKSAENNSHQTQSSRHKQENASLSVSESQLDSKSQENKSSPDKTSLQSSSANKKTAPSTSSNAAFNKGSVPKHGAYSSQHQQHSRQRSPFQHHQYNNQQQQYQHMQQMQLQQYLYQQQLQANAFFKLSPISTSILKQQQQYFPFLQQQIYYKHQQQLQMQQIQQIKLNQSLQLLHLQQQQIQQQPRKSSLQNLSSYYQELSSLGALYGEASDDSSASTSRRGSNNTTNSSTSSAGTTRTPVIHEATMEAIEPVDTGPLDARWPQRSGPLTELLASTGNPSMRQFGAPTAAATASGIADQNLVPGDQQQMTAGAVDRSLLASSSAGATSTGVNVQQHQQQNIVIPEVVTTSTPLWPPSGSVPGVTLTECTEELQQQQQMGHTPGWPPADSSSAAASADDDGSGDGRDAASRVSWPSEHPLWGSGGFSLGGLIEDPMSPSKQQEHLHQQQQFMRRHSDTSSFSPYHSTYQQQLQQLGVSGDALQQQQQFQPLPPLCPGRNSRSSDNLHLASDDMNKPSFLDSNLESLLTLNALLPNSSPPSPTAHYSLFSPN</sequence>
<feature type="domain" description="DUF4745" evidence="2">
    <location>
        <begin position="253"/>
        <end position="386"/>
    </location>
</feature>
<dbReference type="EMBL" id="IACT01007049">
    <property type="protein sequence ID" value="LAC26169.1"/>
    <property type="molecule type" value="mRNA"/>
</dbReference>
<feature type="compositionally biased region" description="Low complexity" evidence="1">
    <location>
        <begin position="1"/>
        <end position="23"/>
    </location>
</feature>
<feature type="compositionally biased region" description="Polar residues" evidence="1">
    <location>
        <begin position="84"/>
        <end position="101"/>
    </location>
</feature>
<name>A0A6A7G6R5_9CRUS</name>
<feature type="region of interest" description="Disordered" evidence="1">
    <location>
        <begin position="872"/>
        <end position="972"/>
    </location>
</feature>
<feature type="region of interest" description="Disordered" evidence="1">
    <location>
        <begin position="1240"/>
        <end position="1332"/>
    </location>
</feature>
<feature type="compositionally biased region" description="Low complexity" evidence="1">
    <location>
        <begin position="946"/>
        <end position="972"/>
    </location>
</feature>
<evidence type="ECO:0000259" key="2">
    <source>
        <dbReference type="Pfam" id="PF15923"/>
    </source>
</evidence>
<feature type="compositionally biased region" description="Basic and acidic residues" evidence="1">
    <location>
        <begin position="793"/>
        <end position="807"/>
    </location>
</feature>
<feature type="compositionally biased region" description="Low complexity" evidence="1">
    <location>
        <begin position="505"/>
        <end position="527"/>
    </location>
</feature>
<protein>
    <submittedName>
        <fullName evidence="3">Mucin-5AC-like</fullName>
    </submittedName>
</protein>
<feature type="region of interest" description="Disordered" evidence="1">
    <location>
        <begin position="1357"/>
        <end position="1385"/>
    </location>
</feature>
<evidence type="ECO:0000313" key="3">
    <source>
        <dbReference type="EMBL" id="LAC26169.1"/>
    </source>
</evidence>
<feature type="compositionally biased region" description="Polar residues" evidence="1">
    <location>
        <begin position="828"/>
        <end position="839"/>
    </location>
</feature>
<feature type="compositionally biased region" description="Basic residues" evidence="1">
    <location>
        <begin position="840"/>
        <end position="855"/>
    </location>
</feature>
<feature type="region of interest" description="Disordered" evidence="1">
    <location>
        <begin position="653"/>
        <end position="709"/>
    </location>
</feature>
<feature type="compositionally biased region" description="Polar residues" evidence="1">
    <location>
        <begin position="889"/>
        <end position="901"/>
    </location>
</feature>
<organism evidence="3">
    <name type="scientific">Hirondellea gigas</name>
    <dbReference type="NCBI Taxonomy" id="1518452"/>
    <lineage>
        <taxon>Eukaryota</taxon>
        <taxon>Metazoa</taxon>
        <taxon>Ecdysozoa</taxon>
        <taxon>Arthropoda</taxon>
        <taxon>Crustacea</taxon>
        <taxon>Multicrustacea</taxon>
        <taxon>Malacostraca</taxon>
        <taxon>Eumalacostraca</taxon>
        <taxon>Peracarida</taxon>
        <taxon>Amphipoda</taxon>
        <taxon>Amphilochidea</taxon>
        <taxon>Lysianassida</taxon>
        <taxon>Lysianassidira</taxon>
        <taxon>Lysianassoidea</taxon>
        <taxon>Lysianassidae</taxon>
        <taxon>Hirondellea</taxon>
    </lineage>
</organism>
<feature type="region of interest" description="Disordered" evidence="1">
    <location>
        <begin position="505"/>
        <end position="558"/>
    </location>
</feature>
<feature type="compositionally biased region" description="Low complexity" evidence="1">
    <location>
        <begin position="126"/>
        <end position="135"/>
    </location>
</feature>
<feature type="region of interest" description="Disordered" evidence="1">
    <location>
        <begin position="1"/>
        <end position="210"/>
    </location>
</feature>
<accession>A0A6A7G6R5</accession>